<keyword evidence="1" id="KW-0732">Signal</keyword>
<dbReference type="Proteomes" id="UP001620408">
    <property type="component" value="Unassembled WGS sequence"/>
</dbReference>
<evidence type="ECO:0008006" key="4">
    <source>
        <dbReference type="Google" id="ProtNLM"/>
    </source>
</evidence>
<reference evidence="2 3" key="1">
    <citation type="submission" date="2020-10" db="EMBL/GenBank/DDBJ databases">
        <title>Phylogeny of dyella-like bacteria.</title>
        <authorList>
            <person name="Fu J."/>
        </authorList>
    </citation>
    <scope>NUCLEOTIDE SEQUENCE [LARGE SCALE GENOMIC DNA]</scope>
    <source>
        <strain evidence="2 3">BB4</strain>
    </source>
</reference>
<sequence length="144" mass="15671">MRKILTAIAMPLIAILSMPINAAAHDRCGAVVRFMPLDIDTYERVTMKTVEGRAFEEWCLSSPVQIERLRSILAGKGAADFDSSRVRMEFASSESKVFVDANGIASSDGHLGTKIDLNALQAFRNSLAADAVRSLGDGQRRVSQ</sequence>
<evidence type="ECO:0000313" key="2">
    <source>
        <dbReference type="EMBL" id="MFK2918610.1"/>
    </source>
</evidence>
<organism evidence="2 3">
    <name type="scientific">Dyella koreensis</name>
    <dbReference type="NCBI Taxonomy" id="311235"/>
    <lineage>
        <taxon>Bacteria</taxon>
        <taxon>Pseudomonadati</taxon>
        <taxon>Pseudomonadota</taxon>
        <taxon>Gammaproteobacteria</taxon>
        <taxon>Lysobacterales</taxon>
        <taxon>Rhodanobacteraceae</taxon>
        <taxon>Dyella</taxon>
    </lineage>
</organism>
<evidence type="ECO:0000256" key="1">
    <source>
        <dbReference type="SAM" id="SignalP"/>
    </source>
</evidence>
<name>A0ABW8K6U2_9GAMM</name>
<dbReference type="RefSeq" id="WP_379985580.1">
    <property type="nucleotide sequence ID" value="NZ_JADIKD010000011.1"/>
</dbReference>
<keyword evidence="3" id="KW-1185">Reference proteome</keyword>
<comment type="caution">
    <text evidence="2">The sequence shown here is derived from an EMBL/GenBank/DDBJ whole genome shotgun (WGS) entry which is preliminary data.</text>
</comment>
<protein>
    <recommendedName>
        <fullName evidence="4">Chalcone isomerase domain-containing protein</fullName>
    </recommendedName>
</protein>
<proteinExistence type="predicted"/>
<evidence type="ECO:0000313" key="3">
    <source>
        <dbReference type="Proteomes" id="UP001620408"/>
    </source>
</evidence>
<feature type="signal peptide" evidence="1">
    <location>
        <begin position="1"/>
        <end position="22"/>
    </location>
</feature>
<feature type="chain" id="PRO_5045852877" description="Chalcone isomerase domain-containing protein" evidence="1">
    <location>
        <begin position="23"/>
        <end position="144"/>
    </location>
</feature>
<gene>
    <name evidence="2" type="ORF">ISS97_15150</name>
</gene>
<dbReference type="EMBL" id="JADIKD010000011">
    <property type="protein sequence ID" value="MFK2918610.1"/>
    <property type="molecule type" value="Genomic_DNA"/>
</dbReference>
<accession>A0ABW8K6U2</accession>